<name>A0AA35ZKK6_LACSI</name>
<gene>
    <name evidence="2" type="ORF">LSALG_LOCUS32616</name>
</gene>
<reference evidence="2" key="1">
    <citation type="submission" date="2023-04" db="EMBL/GenBank/DDBJ databases">
        <authorList>
            <person name="Vijverberg K."/>
            <person name="Xiong W."/>
            <person name="Schranz E."/>
        </authorList>
    </citation>
    <scope>NUCLEOTIDE SEQUENCE</scope>
</reference>
<evidence type="ECO:0000313" key="2">
    <source>
        <dbReference type="EMBL" id="CAI9293597.1"/>
    </source>
</evidence>
<dbReference type="Proteomes" id="UP001177003">
    <property type="component" value="Chromosome 7"/>
</dbReference>
<dbReference type="AlphaFoldDB" id="A0AA35ZKK6"/>
<evidence type="ECO:0000313" key="3">
    <source>
        <dbReference type="Proteomes" id="UP001177003"/>
    </source>
</evidence>
<organism evidence="2 3">
    <name type="scientific">Lactuca saligna</name>
    <name type="common">Willowleaf lettuce</name>
    <dbReference type="NCBI Taxonomy" id="75948"/>
    <lineage>
        <taxon>Eukaryota</taxon>
        <taxon>Viridiplantae</taxon>
        <taxon>Streptophyta</taxon>
        <taxon>Embryophyta</taxon>
        <taxon>Tracheophyta</taxon>
        <taxon>Spermatophyta</taxon>
        <taxon>Magnoliopsida</taxon>
        <taxon>eudicotyledons</taxon>
        <taxon>Gunneridae</taxon>
        <taxon>Pentapetalae</taxon>
        <taxon>asterids</taxon>
        <taxon>campanulids</taxon>
        <taxon>Asterales</taxon>
        <taxon>Asteraceae</taxon>
        <taxon>Cichorioideae</taxon>
        <taxon>Cichorieae</taxon>
        <taxon>Lactucinae</taxon>
        <taxon>Lactuca</taxon>
    </lineage>
</organism>
<dbReference type="EMBL" id="OX465083">
    <property type="protein sequence ID" value="CAI9293597.1"/>
    <property type="molecule type" value="Genomic_DNA"/>
</dbReference>
<keyword evidence="3" id="KW-1185">Reference proteome</keyword>
<sequence length="118" mass="13841">MEVNKEQHEDIPDYDTKYEQDDGNQVYDSDIENGENKEIDYNSRSDSEVKIQNTVPNSYLGDLVREKVGLSALCWKKVKPKVKEKLWEEITDWYPSTELQTEIVCRLHQTTSRKSQKA</sequence>
<protein>
    <submittedName>
        <fullName evidence="2">Uncharacterized protein</fullName>
    </submittedName>
</protein>
<feature type="compositionally biased region" description="Basic and acidic residues" evidence="1">
    <location>
        <begin position="34"/>
        <end position="46"/>
    </location>
</feature>
<evidence type="ECO:0000256" key="1">
    <source>
        <dbReference type="SAM" id="MobiDB-lite"/>
    </source>
</evidence>
<feature type="region of interest" description="Disordered" evidence="1">
    <location>
        <begin position="1"/>
        <end position="46"/>
    </location>
</feature>
<feature type="compositionally biased region" description="Basic and acidic residues" evidence="1">
    <location>
        <begin position="1"/>
        <end position="20"/>
    </location>
</feature>
<proteinExistence type="predicted"/>
<accession>A0AA35ZKK6</accession>